<sequence>MRHIFLPHAHAFDSSVLTFSPKFWLFIVITGIGAGLGADGLMALLTTVQHVSYNYEQGYFQTAVAQVSADLKMPVTAIRSDQSRKEVLNLLQQTFFSQLPVVDGITMQYMGIIKQNCDCSA</sequence>
<dbReference type="RefSeq" id="WP_163097547.1">
    <property type="nucleotide sequence ID" value="NZ_CP127523.1"/>
</dbReference>
<reference evidence="2" key="1">
    <citation type="submission" date="2019-11" db="EMBL/GenBank/DDBJ databases">
        <title>Acidithiobacillus ferrianus sp. nov.: a facultatively anaerobic and extremely acidophilic chemolithoautotroph.</title>
        <authorList>
            <person name="Norris P.R."/>
            <person name="Falagan C."/>
            <person name="Moya-Beltran A."/>
            <person name="Castro M."/>
            <person name="Quatrini R."/>
            <person name="Johnson D.B."/>
        </authorList>
    </citation>
    <scope>NUCLEOTIDE SEQUENCE [LARGE SCALE GENOMIC DNA]</scope>
    <source>
        <strain evidence="2">MG</strain>
    </source>
</reference>
<proteinExistence type="predicted"/>
<dbReference type="Gene3D" id="3.10.580.10">
    <property type="entry name" value="CBS-domain"/>
    <property type="match status" value="1"/>
</dbReference>
<comment type="caution">
    <text evidence="2">The sequence shown here is derived from an EMBL/GenBank/DDBJ whole genome shotgun (WGS) entry which is preliminary data.</text>
</comment>
<evidence type="ECO:0000256" key="1">
    <source>
        <dbReference type="SAM" id="Phobius"/>
    </source>
</evidence>
<keyword evidence="1" id="KW-0472">Membrane</keyword>
<keyword evidence="1" id="KW-1133">Transmembrane helix</keyword>
<dbReference type="InterPro" id="IPR046342">
    <property type="entry name" value="CBS_dom_sf"/>
</dbReference>
<gene>
    <name evidence="2" type="ORF">GL267_06460</name>
</gene>
<protein>
    <submittedName>
        <fullName evidence="2">Uncharacterized protein</fullName>
    </submittedName>
</protein>
<dbReference type="AlphaFoldDB" id="A0A845UKX2"/>
<keyword evidence="1" id="KW-0812">Transmembrane</keyword>
<feature type="transmembrane region" description="Helical" evidence="1">
    <location>
        <begin position="23"/>
        <end position="45"/>
    </location>
</feature>
<evidence type="ECO:0000313" key="2">
    <source>
        <dbReference type="EMBL" id="NDU42298.1"/>
    </source>
</evidence>
<name>A0A845UKX2_9PROT</name>
<dbReference type="SUPFAM" id="SSF54631">
    <property type="entry name" value="CBS-domain pair"/>
    <property type="match status" value="1"/>
</dbReference>
<dbReference type="EMBL" id="WNJL01000029">
    <property type="protein sequence ID" value="NDU42298.1"/>
    <property type="molecule type" value="Genomic_DNA"/>
</dbReference>
<organism evidence="2">
    <name type="scientific">Acidithiobacillus ferrianus</name>
    <dbReference type="NCBI Taxonomy" id="2678518"/>
    <lineage>
        <taxon>Bacteria</taxon>
        <taxon>Pseudomonadati</taxon>
        <taxon>Pseudomonadota</taxon>
        <taxon>Acidithiobacillia</taxon>
        <taxon>Acidithiobacillales</taxon>
        <taxon>Acidithiobacillaceae</taxon>
        <taxon>Acidithiobacillus</taxon>
    </lineage>
</organism>
<accession>A0A845UKX2</accession>